<dbReference type="SUPFAM" id="SSF89946">
    <property type="entry name" value="Hypothetical protein VC0424"/>
    <property type="match status" value="1"/>
</dbReference>
<reference evidence="2 3" key="1">
    <citation type="submission" date="2020-04" db="EMBL/GenBank/DDBJ databases">
        <title>Ferrimonas sp. S7 isolated from sea water.</title>
        <authorList>
            <person name="Bae S.S."/>
            <person name="Baek K."/>
        </authorList>
    </citation>
    <scope>NUCLEOTIDE SEQUENCE [LARGE SCALE GENOMIC DNA]</scope>
    <source>
        <strain evidence="2 3">S7</strain>
    </source>
</reference>
<organism evidence="2 3">
    <name type="scientific">Ferrimonas lipolytica</name>
    <dbReference type="NCBI Taxonomy" id="2724191"/>
    <lineage>
        <taxon>Bacteria</taxon>
        <taxon>Pseudomonadati</taxon>
        <taxon>Pseudomonadota</taxon>
        <taxon>Gammaproteobacteria</taxon>
        <taxon>Alteromonadales</taxon>
        <taxon>Ferrimonadaceae</taxon>
        <taxon>Ferrimonas</taxon>
    </lineage>
</organism>
<protein>
    <submittedName>
        <fullName evidence="2">Ribonuclease E inhibitor RraB</fullName>
    </submittedName>
</protein>
<dbReference type="RefSeq" id="WP_168662696.1">
    <property type="nucleotide sequence ID" value="NZ_CP051180.1"/>
</dbReference>
<accession>A0A6H1UIY4</accession>
<dbReference type="EMBL" id="CP051180">
    <property type="protein sequence ID" value="QIZ78589.1"/>
    <property type="molecule type" value="Genomic_DNA"/>
</dbReference>
<name>A0A6H1UIY4_9GAMM</name>
<sequence>MSFPNDANGELLELMQDEGIDLSESYMLDFYVVFASEEQAQAGAERVGREFDGAGLFVNFSDEAQMWELRLQTEMVPEHAKITAIEELLNKLCKQFKGKTDGWGMLEPEDEMEDDLDD</sequence>
<dbReference type="AlphaFoldDB" id="A0A6H1UIY4"/>
<evidence type="ECO:0000313" key="3">
    <source>
        <dbReference type="Proteomes" id="UP000501602"/>
    </source>
</evidence>
<dbReference type="InterPro" id="IPR009671">
    <property type="entry name" value="RraB_dom"/>
</dbReference>
<feature type="domain" description="Regulator of ribonuclease activity B" evidence="1">
    <location>
        <begin position="5"/>
        <end position="104"/>
    </location>
</feature>
<gene>
    <name evidence="2" type="ORF">HER31_17785</name>
</gene>
<dbReference type="Pfam" id="PF06877">
    <property type="entry name" value="RraB"/>
    <property type="match status" value="1"/>
</dbReference>
<evidence type="ECO:0000313" key="2">
    <source>
        <dbReference type="EMBL" id="QIZ78589.1"/>
    </source>
</evidence>
<keyword evidence="3" id="KW-1185">Reference proteome</keyword>
<proteinExistence type="predicted"/>
<dbReference type="KEGG" id="fes:HER31_17785"/>
<evidence type="ECO:0000259" key="1">
    <source>
        <dbReference type="Pfam" id="PF06877"/>
    </source>
</evidence>
<dbReference type="InterPro" id="IPR036701">
    <property type="entry name" value="RraB-like_sf"/>
</dbReference>
<dbReference type="Proteomes" id="UP000501602">
    <property type="component" value="Chromosome"/>
</dbReference>
<dbReference type="Gene3D" id="3.30.70.970">
    <property type="entry name" value="RraB-like"/>
    <property type="match status" value="1"/>
</dbReference>